<organism evidence="3 4">
    <name type="scientific">Hyunsoonleella jejuensis</name>
    <dbReference type="NCBI Taxonomy" id="419940"/>
    <lineage>
        <taxon>Bacteria</taxon>
        <taxon>Pseudomonadati</taxon>
        <taxon>Bacteroidota</taxon>
        <taxon>Flavobacteriia</taxon>
        <taxon>Flavobacteriales</taxon>
        <taxon>Flavobacteriaceae</taxon>
    </lineage>
</organism>
<dbReference type="RefSeq" id="WP_177176524.1">
    <property type="nucleotide sequence ID" value="NZ_FOFN01000001.1"/>
</dbReference>
<dbReference type="EMBL" id="FOFN01000001">
    <property type="protein sequence ID" value="SEP81367.1"/>
    <property type="molecule type" value="Genomic_DNA"/>
</dbReference>
<proteinExistence type="predicted"/>
<reference evidence="3 4" key="1">
    <citation type="submission" date="2016-10" db="EMBL/GenBank/DDBJ databases">
        <authorList>
            <person name="de Groot N.N."/>
        </authorList>
    </citation>
    <scope>NUCLEOTIDE SEQUENCE [LARGE SCALE GENOMIC DNA]</scope>
    <source>
        <strain evidence="3 4">DSM 21035</strain>
    </source>
</reference>
<protein>
    <recommendedName>
        <fullName evidence="2">DUF2059 domain-containing protein</fullName>
    </recommendedName>
</protein>
<dbReference type="STRING" id="419940.SAMN05421824_0385"/>
<dbReference type="Proteomes" id="UP000198999">
    <property type="component" value="Unassembled WGS sequence"/>
</dbReference>
<name>A0A1H9AY06_9FLAO</name>
<gene>
    <name evidence="3" type="ORF">SAMN05421824_0385</name>
</gene>
<evidence type="ECO:0000313" key="3">
    <source>
        <dbReference type="EMBL" id="SEP81367.1"/>
    </source>
</evidence>
<evidence type="ECO:0000256" key="1">
    <source>
        <dbReference type="SAM" id="SignalP"/>
    </source>
</evidence>
<feature type="domain" description="DUF2059" evidence="2">
    <location>
        <begin position="70"/>
        <end position="126"/>
    </location>
</feature>
<accession>A0A1H9AY06</accession>
<dbReference type="Pfam" id="PF09832">
    <property type="entry name" value="DUF2059"/>
    <property type="match status" value="1"/>
</dbReference>
<evidence type="ECO:0000313" key="4">
    <source>
        <dbReference type="Proteomes" id="UP000198999"/>
    </source>
</evidence>
<feature type="signal peptide" evidence="1">
    <location>
        <begin position="1"/>
        <end position="18"/>
    </location>
</feature>
<evidence type="ECO:0000259" key="2">
    <source>
        <dbReference type="Pfam" id="PF09832"/>
    </source>
</evidence>
<sequence>MKRLLLLFLLVFTISMNAQEDESFKEETIEFIKLTGATKAFDSAIEQLGSMVSQENKAAYKKEAEGTLDALYEEMAELYMSEFTRAEIQELLKFYNSDIGKKLAEKQLSLTQKGMMMGQSWGMKVQGIAQKYN</sequence>
<keyword evidence="1" id="KW-0732">Signal</keyword>
<dbReference type="InterPro" id="IPR018637">
    <property type="entry name" value="DUF2059"/>
</dbReference>
<dbReference type="AlphaFoldDB" id="A0A1H9AY06"/>
<keyword evidence="4" id="KW-1185">Reference proteome</keyword>
<feature type="chain" id="PRO_5011503206" description="DUF2059 domain-containing protein" evidence="1">
    <location>
        <begin position="19"/>
        <end position="133"/>
    </location>
</feature>